<dbReference type="Pfam" id="PF04542">
    <property type="entry name" value="Sigma70_r2"/>
    <property type="match status" value="1"/>
</dbReference>
<evidence type="ECO:0000313" key="7">
    <source>
        <dbReference type="EMBL" id="MFD1384485.1"/>
    </source>
</evidence>
<dbReference type="RefSeq" id="WP_377368738.1">
    <property type="nucleotide sequence ID" value="NZ_JBHTMN010000014.1"/>
</dbReference>
<evidence type="ECO:0000259" key="5">
    <source>
        <dbReference type="Pfam" id="PF04542"/>
    </source>
</evidence>
<keyword evidence="2" id="KW-0805">Transcription regulation</keyword>
<evidence type="ECO:0000256" key="1">
    <source>
        <dbReference type="ARBA" id="ARBA00010641"/>
    </source>
</evidence>
<keyword evidence="8" id="KW-1185">Reference proteome</keyword>
<dbReference type="PANTHER" id="PTHR43133:SF63">
    <property type="entry name" value="RNA POLYMERASE SIGMA FACTOR FECI-RELATED"/>
    <property type="match status" value="1"/>
</dbReference>
<keyword evidence="3" id="KW-0731">Sigma factor</keyword>
<dbReference type="CDD" id="cd06171">
    <property type="entry name" value="Sigma70_r4"/>
    <property type="match status" value="1"/>
</dbReference>
<organism evidence="7 8">
    <name type="scientific">Rhodanobacter aciditrophus</name>
    <dbReference type="NCBI Taxonomy" id="1623218"/>
    <lineage>
        <taxon>Bacteria</taxon>
        <taxon>Pseudomonadati</taxon>
        <taxon>Pseudomonadota</taxon>
        <taxon>Gammaproteobacteria</taxon>
        <taxon>Lysobacterales</taxon>
        <taxon>Rhodanobacteraceae</taxon>
        <taxon>Rhodanobacter</taxon>
    </lineage>
</organism>
<dbReference type="EMBL" id="JBHTMN010000014">
    <property type="protein sequence ID" value="MFD1384485.1"/>
    <property type="molecule type" value="Genomic_DNA"/>
</dbReference>
<dbReference type="InterPro" id="IPR014284">
    <property type="entry name" value="RNA_pol_sigma-70_dom"/>
</dbReference>
<proteinExistence type="inferred from homology"/>
<feature type="domain" description="RNA polymerase sigma factor 70 region 4 type 2" evidence="6">
    <location>
        <begin position="108"/>
        <end position="159"/>
    </location>
</feature>
<dbReference type="Proteomes" id="UP001597059">
    <property type="component" value="Unassembled WGS sequence"/>
</dbReference>
<accession>A0ABW4B2M7</accession>
<dbReference type="InterPro" id="IPR013324">
    <property type="entry name" value="RNA_pol_sigma_r3/r4-like"/>
</dbReference>
<evidence type="ECO:0000256" key="4">
    <source>
        <dbReference type="ARBA" id="ARBA00023163"/>
    </source>
</evidence>
<keyword evidence="4" id="KW-0804">Transcription</keyword>
<evidence type="ECO:0000256" key="2">
    <source>
        <dbReference type="ARBA" id="ARBA00023015"/>
    </source>
</evidence>
<dbReference type="Gene3D" id="1.10.10.10">
    <property type="entry name" value="Winged helix-like DNA-binding domain superfamily/Winged helix DNA-binding domain"/>
    <property type="match status" value="1"/>
</dbReference>
<dbReference type="InterPro" id="IPR007627">
    <property type="entry name" value="RNA_pol_sigma70_r2"/>
</dbReference>
<dbReference type="Pfam" id="PF08281">
    <property type="entry name" value="Sigma70_r4_2"/>
    <property type="match status" value="1"/>
</dbReference>
<dbReference type="SUPFAM" id="SSF88946">
    <property type="entry name" value="Sigma2 domain of RNA polymerase sigma factors"/>
    <property type="match status" value="1"/>
</dbReference>
<dbReference type="InterPro" id="IPR013249">
    <property type="entry name" value="RNA_pol_sigma70_r4_t2"/>
</dbReference>
<dbReference type="PANTHER" id="PTHR43133">
    <property type="entry name" value="RNA POLYMERASE ECF-TYPE SIGMA FACTO"/>
    <property type="match status" value="1"/>
</dbReference>
<evidence type="ECO:0000259" key="6">
    <source>
        <dbReference type="Pfam" id="PF08281"/>
    </source>
</evidence>
<evidence type="ECO:0000256" key="3">
    <source>
        <dbReference type="ARBA" id="ARBA00023082"/>
    </source>
</evidence>
<name>A0ABW4B2M7_9GAMM</name>
<comment type="caution">
    <text evidence="7">The sequence shown here is derived from an EMBL/GenBank/DDBJ whole genome shotgun (WGS) entry which is preliminary data.</text>
</comment>
<dbReference type="InterPro" id="IPR036388">
    <property type="entry name" value="WH-like_DNA-bd_sf"/>
</dbReference>
<gene>
    <name evidence="7" type="ORF">ACFQ45_13990</name>
</gene>
<dbReference type="InterPro" id="IPR039425">
    <property type="entry name" value="RNA_pol_sigma-70-like"/>
</dbReference>
<feature type="domain" description="RNA polymerase sigma-70 region 2" evidence="5">
    <location>
        <begin position="10"/>
        <end position="76"/>
    </location>
</feature>
<dbReference type="SUPFAM" id="SSF88659">
    <property type="entry name" value="Sigma3 and sigma4 domains of RNA polymerase sigma factors"/>
    <property type="match status" value="1"/>
</dbReference>
<reference evidence="8" key="1">
    <citation type="journal article" date="2019" name="Int. J. Syst. Evol. Microbiol.">
        <title>The Global Catalogue of Microorganisms (GCM) 10K type strain sequencing project: providing services to taxonomists for standard genome sequencing and annotation.</title>
        <authorList>
            <consortium name="The Broad Institute Genomics Platform"/>
            <consortium name="The Broad Institute Genome Sequencing Center for Infectious Disease"/>
            <person name="Wu L."/>
            <person name="Ma J."/>
        </authorList>
    </citation>
    <scope>NUCLEOTIDE SEQUENCE [LARGE SCALE GENOMIC DNA]</scope>
    <source>
        <strain evidence="8">JCM 30774</strain>
    </source>
</reference>
<dbReference type="Gene3D" id="1.10.1740.10">
    <property type="match status" value="1"/>
</dbReference>
<protein>
    <submittedName>
        <fullName evidence="7">Sigma-70 family RNA polymerase sigma factor</fullName>
    </submittedName>
</protein>
<dbReference type="NCBIfam" id="TIGR02937">
    <property type="entry name" value="sigma70-ECF"/>
    <property type="match status" value="1"/>
</dbReference>
<comment type="similarity">
    <text evidence="1">Belongs to the sigma-70 factor family. ECF subfamily.</text>
</comment>
<evidence type="ECO:0000313" key="8">
    <source>
        <dbReference type="Proteomes" id="UP001597059"/>
    </source>
</evidence>
<sequence>MSGSPKLEDIYRAHHPWLSNWLQKRLGCHAQAADLAQDTFVKLITKPKKFPNLQEAKAFVTTIAKGLCIDHWRRKQIEQAWLENLKLAEEYRHIDEVAQRAIIDTLIILDEWLAKLPDDVTRAFIASQVQGFTYAEIADQLQLSERTIKRYIAQALVHCAQLIDD</sequence>
<dbReference type="InterPro" id="IPR013325">
    <property type="entry name" value="RNA_pol_sigma_r2"/>
</dbReference>